<evidence type="ECO:0000256" key="2">
    <source>
        <dbReference type="ARBA" id="ARBA00022741"/>
    </source>
</evidence>
<gene>
    <name evidence="5" type="ORF">US91_C0007G0034</name>
</gene>
<name>A0A0G0M8L7_9BACT</name>
<dbReference type="InterPro" id="IPR027417">
    <property type="entry name" value="P-loop_NTPase"/>
</dbReference>
<dbReference type="PANTHER" id="PTHR30258:SF1">
    <property type="entry name" value="PROTEIN TRANSPORT PROTEIN HOFB HOMOLOG"/>
    <property type="match status" value="1"/>
</dbReference>
<comment type="similarity">
    <text evidence="1">Belongs to the GSP E family.</text>
</comment>
<dbReference type="PANTHER" id="PTHR30258">
    <property type="entry name" value="TYPE II SECRETION SYSTEM PROTEIN GSPE-RELATED"/>
    <property type="match status" value="1"/>
</dbReference>
<dbReference type="Gene3D" id="3.30.450.90">
    <property type="match status" value="1"/>
</dbReference>
<evidence type="ECO:0000313" key="6">
    <source>
        <dbReference type="Proteomes" id="UP000034022"/>
    </source>
</evidence>
<reference evidence="5" key="1">
    <citation type="journal article" date="2015" name="Nature">
        <title>rRNA introns, odd ribosomes, and small enigmatic genomes across a large radiation of phyla.</title>
        <authorList>
            <person name="Brown C.T."/>
            <person name="Hug L.A."/>
            <person name="Thomas B.C."/>
            <person name="Sharon I."/>
            <person name="Castelle C.J."/>
            <person name="Singh A."/>
            <person name="Wilkins M.J."/>
            <person name="Williams K.H."/>
            <person name="Banfield J.F."/>
        </authorList>
    </citation>
    <scope>NUCLEOTIDE SEQUENCE [LARGE SCALE GENOMIC DNA]</scope>
</reference>
<sequence length="391" mass="43518">MSLKSKNEDNKVDIIKLVNDIFYQGIKEGVSDIHIQPYKGGIIVRYRIDGILHSVFEGDKTLNEFMLSRIKILADLETTGLPRPQEGNIKFPFENGFVDLRVSIFPTSQGETVVVRVLESKKFFNDYKDLGFNSEQITDLEKIIKKPYGLILVTGPNGSGKSTTLFTILNKLNVPEKSLVTLEDPVERKIELVRQTNIDPSIGLTFAEGLRYLLRQDPDVLMVGEIRDKETANIAVQAAVTGHLVLATIHTNNAAGAIVRLINMGIEPFLLSSALKFVSAQRLSRLNCPHCKEEYIPPKDLIEALDAPSGIKFYHSIGCDKCNGKGMKGRLGIHEVLIVTKPIQELILQRPSDDHINDLAIKEGMTSLRQAALQNVYSGNISIEEALRLTE</sequence>
<organism evidence="5 6">
    <name type="scientific">Candidatus Falkowbacteria bacterium GW2011_GWE1_38_31</name>
    <dbReference type="NCBI Taxonomy" id="1618638"/>
    <lineage>
        <taxon>Bacteria</taxon>
        <taxon>Candidatus Falkowiibacteriota</taxon>
    </lineage>
</organism>
<dbReference type="GO" id="GO:0005524">
    <property type="term" value="F:ATP binding"/>
    <property type="evidence" value="ECO:0007669"/>
    <property type="project" value="UniProtKB-KW"/>
</dbReference>
<dbReference type="GO" id="GO:0016887">
    <property type="term" value="F:ATP hydrolysis activity"/>
    <property type="evidence" value="ECO:0007669"/>
    <property type="project" value="TreeGrafter"/>
</dbReference>
<keyword evidence="2" id="KW-0547">Nucleotide-binding</keyword>
<dbReference type="EMBL" id="LBUU01000007">
    <property type="protein sequence ID" value="KKQ70024.1"/>
    <property type="molecule type" value="Genomic_DNA"/>
</dbReference>
<accession>A0A0G0M8L7</accession>
<dbReference type="PROSITE" id="PS00662">
    <property type="entry name" value="T2SP_E"/>
    <property type="match status" value="1"/>
</dbReference>
<evidence type="ECO:0000256" key="1">
    <source>
        <dbReference type="ARBA" id="ARBA00006611"/>
    </source>
</evidence>
<comment type="caution">
    <text evidence="5">The sequence shown here is derived from an EMBL/GenBank/DDBJ whole genome shotgun (WGS) entry which is preliminary data.</text>
</comment>
<dbReference type="InterPro" id="IPR001482">
    <property type="entry name" value="T2SS/T4SS_dom"/>
</dbReference>
<keyword evidence="3" id="KW-0067">ATP-binding</keyword>
<proteinExistence type="inferred from homology"/>
<dbReference type="Pfam" id="PF00437">
    <property type="entry name" value="T2SSE"/>
    <property type="match status" value="1"/>
</dbReference>
<protein>
    <submittedName>
        <fullName evidence="5">Type IV fimbrial assembly, ATPase PilB</fullName>
    </submittedName>
</protein>
<evidence type="ECO:0000256" key="3">
    <source>
        <dbReference type="ARBA" id="ARBA00022840"/>
    </source>
</evidence>
<evidence type="ECO:0000313" key="5">
    <source>
        <dbReference type="EMBL" id="KKQ70024.1"/>
    </source>
</evidence>
<dbReference type="GO" id="GO:0005886">
    <property type="term" value="C:plasma membrane"/>
    <property type="evidence" value="ECO:0007669"/>
    <property type="project" value="TreeGrafter"/>
</dbReference>
<dbReference type="SUPFAM" id="SSF52540">
    <property type="entry name" value="P-loop containing nucleoside triphosphate hydrolases"/>
    <property type="match status" value="1"/>
</dbReference>
<feature type="domain" description="Bacterial type II secretion system protein E" evidence="4">
    <location>
        <begin position="214"/>
        <end position="228"/>
    </location>
</feature>
<dbReference type="Proteomes" id="UP000034022">
    <property type="component" value="Unassembled WGS sequence"/>
</dbReference>
<dbReference type="AlphaFoldDB" id="A0A0G0M8L7"/>
<dbReference type="Gene3D" id="3.40.50.300">
    <property type="entry name" value="P-loop containing nucleotide triphosphate hydrolases"/>
    <property type="match status" value="1"/>
</dbReference>
<evidence type="ECO:0000259" key="4">
    <source>
        <dbReference type="PROSITE" id="PS00662"/>
    </source>
</evidence>
<dbReference type="CDD" id="cd01129">
    <property type="entry name" value="PulE-GspE-like"/>
    <property type="match status" value="1"/>
</dbReference>